<dbReference type="SUPFAM" id="SSF53474">
    <property type="entry name" value="alpha/beta-Hydrolases"/>
    <property type="match status" value="1"/>
</dbReference>
<dbReference type="PANTHER" id="PTHR43798">
    <property type="entry name" value="MONOACYLGLYCEROL LIPASE"/>
    <property type="match status" value="1"/>
</dbReference>
<dbReference type="STRING" id="1121420.SAMN02746098_04986"/>
<evidence type="ECO:0000313" key="2">
    <source>
        <dbReference type="EMBL" id="SHI99912.1"/>
    </source>
</evidence>
<name>A0A1M6FQE7_9FIRM</name>
<proteinExistence type="predicted"/>
<dbReference type="Pfam" id="PF00561">
    <property type="entry name" value="Abhydrolase_1"/>
    <property type="match status" value="1"/>
</dbReference>
<dbReference type="OrthoDB" id="9775557at2"/>
<dbReference type="InterPro" id="IPR050266">
    <property type="entry name" value="AB_hydrolase_sf"/>
</dbReference>
<dbReference type="InterPro" id="IPR000073">
    <property type="entry name" value="AB_hydrolase_1"/>
</dbReference>
<accession>A0A1M6FQE7</accession>
<dbReference type="EMBL" id="FQXJ01000032">
    <property type="protein sequence ID" value="SHI99912.1"/>
    <property type="molecule type" value="Genomic_DNA"/>
</dbReference>
<dbReference type="AlphaFoldDB" id="A0A1M6FQE7"/>
<dbReference type="PRINTS" id="PR00111">
    <property type="entry name" value="ABHYDROLASE"/>
</dbReference>
<dbReference type="RefSeq" id="WP_073033100.1">
    <property type="nucleotide sequence ID" value="NZ_FQXJ01000032.1"/>
</dbReference>
<dbReference type="Proteomes" id="UP000183954">
    <property type="component" value="Unassembled WGS sequence"/>
</dbReference>
<feature type="domain" description="AB hydrolase-1" evidence="1">
    <location>
        <begin position="20"/>
        <end position="242"/>
    </location>
</feature>
<organism evidence="2 3">
    <name type="scientific">Desulfosporosinus lacus DSM 15449</name>
    <dbReference type="NCBI Taxonomy" id="1121420"/>
    <lineage>
        <taxon>Bacteria</taxon>
        <taxon>Bacillati</taxon>
        <taxon>Bacillota</taxon>
        <taxon>Clostridia</taxon>
        <taxon>Eubacteriales</taxon>
        <taxon>Desulfitobacteriaceae</taxon>
        <taxon>Desulfosporosinus</taxon>
    </lineage>
</organism>
<reference evidence="3" key="1">
    <citation type="submission" date="2016-11" db="EMBL/GenBank/DDBJ databases">
        <authorList>
            <person name="Varghese N."/>
            <person name="Submissions S."/>
        </authorList>
    </citation>
    <scope>NUCLEOTIDE SEQUENCE [LARGE SCALE GENOMIC DNA]</scope>
    <source>
        <strain evidence="3">DSM 15449</strain>
    </source>
</reference>
<gene>
    <name evidence="2" type="ORF">SAMN02746098_04986</name>
</gene>
<protein>
    <submittedName>
        <fullName evidence="2">3-oxoadipate enol-lactonase</fullName>
    </submittedName>
</protein>
<dbReference type="InterPro" id="IPR029058">
    <property type="entry name" value="AB_hydrolase_fold"/>
</dbReference>
<keyword evidence="3" id="KW-1185">Reference proteome</keyword>
<dbReference type="Gene3D" id="3.40.50.1820">
    <property type="entry name" value="alpha/beta hydrolase"/>
    <property type="match status" value="1"/>
</dbReference>
<evidence type="ECO:0000259" key="1">
    <source>
        <dbReference type="Pfam" id="PF00561"/>
    </source>
</evidence>
<evidence type="ECO:0000313" key="3">
    <source>
        <dbReference type="Proteomes" id="UP000183954"/>
    </source>
</evidence>
<sequence>MAIIKINGINLNIDIQGEGYPLILIHGLGCDNTQWKGEVQRLSKSYKTVALDCRGHGKSDKPDSYTLNDHIQDVLSLLDRLEITMTNLYGVSMGSYIAQGVAIKQPHRINKLILTVPKSNGLTSSTRRFIQEHAKELEGLSKQEKRTFFHKHIAYDSDIFSKNPELLKSSLTPQQTAIANRALEGFDYLSELHKITAETLVISGKYDELNPPSEGKLCASLIPNATFIEMLYSGHVPMAEEPETYNRIIDKFLSK</sequence>